<proteinExistence type="predicted"/>
<feature type="transmembrane region" description="Helical" evidence="8">
    <location>
        <begin position="21"/>
        <end position="40"/>
    </location>
</feature>
<keyword evidence="5 8" id="KW-0812">Transmembrane</keyword>
<protein>
    <submittedName>
        <fullName evidence="10">Glycosyltransferase family 39 protein</fullName>
    </submittedName>
</protein>
<feature type="domain" description="Glycosyltransferase RgtA/B/C/D-like" evidence="9">
    <location>
        <begin position="68"/>
        <end position="228"/>
    </location>
</feature>
<gene>
    <name evidence="10" type="ORF">H0A72_12380</name>
</gene>
<dbReference type="GO" id="GO:0016763">
    <property type="term" value="F:pentosyltransferase activity"/>
    <property type="evidence" value="ECO:0007669"/>
    <property type="project" value="TreeGrafter"/>
</dbReference>
<dbReference type="RefSeq" id="WP_180155734.1">
    <property type="nucleotide sequence ID" value="NZ_JACCEM010000006.1"/>
</dbReference>
<dbReference type="GO" id="GO:0009103">
    <property type="term" value="P:lipopolysaccharide biosynthetic process"/>
    <property type="evidence" value="ECO:0007669"/>
    <property type="project" value="UniProtKB-ARBA"/>
</dbReference>
<evidence type="ECO:0000256" key="2">
    <source>
        <dbReference type="ARBA" id="ARBA00022475"/>
    </source>
</evidence>
<keyword evidence="2" id="KW-1003">Cell membrane</keyword>
<dbReference type="AlphaFoldDB" id="A0A853G1D1"/>
<evidence type="ECO:0000259" key="9">
    <source>
        <dbReference type="Pfam" id="PF13231"/>
    </source>
</evidence>
<dbReference type="InterPro" id="IPR050297">
    <property type="entry name" value="LipidA_mod_glycosyltrf_83"/>
</dbReference>
<feature type="transmembrane region" description="Helical" evidence="8">
    <location>
        <begin position="119"/>
        <end position="138"/>
    </location>
</feature>
<name>A0A853G1D1_9BURK</name>
<accession>A0A853G1D1</accession>
<organism evidence="10 11">
    <name type="scientific">Parapusillimonas granuli</name>
    <dbReference type="NCBI Taxonomy" id="380911"/>
    <lineage>
        <taxon>Bacteria</taxon>
        <taxon>Pseudomonadati</taxon>
        <taxon>Pseudomonadota</taxon>
        <taxon>Betaproteobacteria</taxon>
        <taxon>Burkholderiales</taxon>
        <taxon>Alcaligenaceae</taxon>
        <taxon>Parapusillimonas</taxon>
    </lineage>
</organism>
<dbReference type="Pfam" id="PF13231">
    <property type="entry name" value="PMT_2"/>
    <property type="match status" value="1"/>
</dbReference>
<evidence type="ECO:0000256" key="8">
    <source>
        <dbReference type="SAM" id="Phobius"/>
    </source>
</evidence>
<dbReference type="GO" id="GO:0005886">
    <property type="term" value="C:plasma membrane"/>
    <property type="evidence" value="ECO:0007669"/>
    <property type="project" value="UniProtKB-SubCell"/>
</dbReference>
<dbReference type="InterPro" id="IPR038731">
    <property type="entry name" value="RgtA/B/C-like"/>
</dbReference>
<feature type="transmembrane region" description="Helical" evidence="8">
    <location>
        <begin position="168"/>
        <end position="196"/>
    </location>
</feature>
<evidence type="ECO:0000313" key="11">
    <source>
        <dbReference type="Proteomes" id="UP000559809"/>
    </source>
</evidence>
<evidence type="ECO:0000256" key="1">
    <source>
        <dbReference type="ARBA" id="ARBA00004651"/>
    </source>
</evidence>
<feature type="transmembrane region" description="Helical" evidence="8">
    <location>
        <begin position="332"/>
        <end position="349"/>
    </location>
</feature>
<keyword evidence="7 8" id="KW-0472">Membrane</keyword>
<dbReference type="Proteomes" id="UP000559809">
    <property type="component" value="Unassembled WGS sequence"/>
</dbReference>
<evidence type="ECO:0000313" key="10">
    <source>
        <dbReference type="EMBL" id="NYT50107.1"/>
    </source>
</evidence>
<dbReference type="PANTHER" id="PTHR33908:SF9">
    <property type="entry name" value="BLL5595 PROTEIN"/>
    <property type="match status" value="1"/>
</dbReference>
<keyword evidence="4 10" id="KW-0808">Transferase</keyword>
<feature type="transmembrane region" description="Helical" evidence="8">
    <location>
        <begin position="88"/>
        <end position="107"/>
    </location>
</feature>
<evidence type="ECO:0000256" key="6">
    <source>
        <dbReference type="ARBA" id="ARBA00022989"/>
    </source>
</evidence>
<feature type="transmembrane region" description="Helical" evidence="8">
    <location>
        <begin position="307"/>
        <end position="326"/>
    </location>
</feature>
<evidence type="ECO:0000256" key="3">
    <source>
        <dbReference type="ARBA" id="ARBA00022676"/>
    </source>
</evidence>
<feature type="transmembrane region" description="Helical" evidence="8">
    <location>
        <begin position="361"/>
        <end position="379"/>
    </location>
</feature>
<evidence type="ECO:0000256" key="4">
    <source>
        <dbReference type="ARBA" id="ARBA00022679"/>
    </source>
</evidence>
<evidence type="ECO:0000256" key="7">
    <source>
        <dbReference type="ARBA" id="ARBA00023136"/>
    </source>
</evidence>
<sequence>METHILHLQGSQRRAGEPAAGLELQVVLYLAGMALLWTLLCGISHRAPDLDGLEELVWASSLELGYTKHPPAPSWLMYFLTRIFGRPVWLPFFAGQLMSALALWFLWRLGREFTTPRKAFMAMMLVSVSIYFSLRGTIYNHNTAQLWSVAASTWLLYRALKHQRLSSWAWLGVVSGLSIQTKYSAVIQFTAFFLFMLRQGSFRDARNLKGLALALLTFAVTISPHLYWLASNAFMPLRYADNSLEAGGHLQALGHLLSFALDQLARLSPMLVAWLAWHAWNKRRPVAGAGTAAMRYGAQFTEWDRSFLLWIGLAPVLSTMLVSAVLGTRLVASWGTTFFVLYGFYLLWWMRGDERVNLRRIAVLCIALHVLMAVSYALARGPLAWHTGRDSRSTFPGAVISQQLNDIWQRHVPGHPLTLVASDTWLGGNIAIHRGPEAQVFINGKPEESPWLDEAPLACGALVVYSLETRGEPDPVLKALHASATIQGRLDIPWSSEKSPLIDLNWGIIPPGERCAAKGHARR</sequence>
<keyword evidence="3" id="KW-0328">Glycosyltransferase</keyword>
<dbReference type="PANTHER" id="PTHR33908">
    <property type="entry name" value="MANNOSYLTRANSFERASE YKCB-RELATED"/>
    <property type="match status" value="1"/>
</dbReference>
<reference evidence="10 11" key="1">
    <citation type="submission" date="2020-07" db="EMBL/GenBank/DDBJ databases">
        <title>Taxonomic revisions and descriptions of new bacterial species based on genomic comparisons in the high-G+C-content subgroup of the family Alcaligenaceae.</title>
        <authorList>
            <person name="Szabo A."/>
            <person name="Felfoldi T."/>
        </authorList>
    </citation>
    <scope>NUCLEOTIDE SEQUENCE [LARGE SCALE GENOMIC DNA]</scope>
    <source>
        <strain evidence="10 11">LMG 24012</strain>
    </source>
</reference>
<dbReference type="EMBL" id="JACCEM010000006">
    <property type="protein sequence ID" value="NYT50107.1"/>
    <property type="molecule type" value="Genomic_DNA"/>
</dbReference>
<comment type="subcellular location">
    <subcellularLocation>
        <location evidence="1">Cell membrane</location>
        <topology evidence="1">Multi-pass membrane protein</topology>
    </subcellularLocation>
</comment>
<feature type="transmembrane region" description="Helical" evidence="8">
    <location>
        <begin position="208"/>
        <end position="230"/>
    </location>
</feature>
<comment type="caution">
    <text evidence="10">The sequence shown here is derived from an EMBL/GenBank/DDBJ whole genome shotgun (WGS) entry which is preliminary data.</text>
</comment>
<evidence type="ECO:0000256" key="5">
    <source>
        <dbReference type="ARBA" id="ARBA00022692"/>
    </source>
</evidence>
<keyword evidence="6 8" id="KW-1133">Transmembrane helix</keyword>
<keyword evidence="11" id="KW-1185">Reference proteome</keyword>